<evidence type="ECO:0000256" key="11">
    <source>
        <dbReference type="ARBA" id="ARBA00023159"/>
    </source>
</evidence>
<sequence>MKKIRVGIADDNELSRQMLRAIAEMDTDLEIVGEAMSGVEALALVKSQKPDVMLLDVVMPLGDGLEVLSQVKEEEDIPTKFIMVSALGDERVAADAFAKGAEYYIVKPFHADLILREIKRSVEDRMQGQKQNVLTRVYSNPQTDEAACIRREITRLLLAVGVPAQLNGYQYLREAIFMTLQSVEYISSVTKRLYPSLADQFGVTAASVERAIRHAIETSWARGSVEMIDYIFGYTVDDCKGKPTNSEFIAMLADHIRMGYCKSA</sequence>
<dbReference type="InterPro" id="IPR001789">
    <property type="entry name" value="Sig_transdc_resp-reg_receiver"/>
</dbReference>
<keyword evidence="3 14" id="KW-0963">Cytoplasm</keyword>
<keyword evidence="8 14" id="KW-0902">Two-component regulatory system</keyword>
<dbReference type="SMART" id="SM00448">
    <property type="entry name" value="REC"/>
    <property type="match status" value="1"/>
</dbReference>
<evidence type="ECO:0000256" key="4">
    <source>
        <dbReference type="ARBA" id="ARBA00022491"/>
    </source>
</evidence>
<dbReference type="Proteomes" id="UP000643810">
    <property type="component" value="Unassembled WGS sequence"/>
</dbReference>
<evidence type="ECO:0000256" key="8">
    <source>
        <dbReference type="ARBA" id="ARBA00023012"/>
    </source>
</evidence>
<dbReference type="PROSITE" id="PS50110">
    <property type="entry name" value="RESPONSE_REGULATORY"/>
    <property type="match status" value="1"/>
</dbReference>
<comment type="caution">
    <text evidence="17">The sequence shown here is derived from an EMBL/GenBank/DDBJ whole genome shotgun (WGS) entry which is preliminary data.</text>
</comment>
<dbReference type="EMBL" id="JACOPG010000003">
    <property type="protein sequence ID" value="MBC5686703.1"/>
    <property type="molecule type" value="Genomic_DNA"/>
</dbReference>
<evidence type="ECO:0000256" key="13">
    <source>
        <dbReference type="ARBA" id="ARBA00024867"/>
    </source>
</evidence>
<reference evidence="17 18" key="1">
    <citation type="submission" date="2020-08" db="EMBL/GenBank/DDBJ databases">
        <title>Genome public.</title>
        <authorList>
            <person name="Liu C."/>
            <person name="Sun Q."/>
        </authorList>
    </citation>
    <scope>NUCLEOTIDE SEQUENCE [LARGE SCALE GENOMIC DNA]</scope>
    <source>
        <strain evidence="17 18">NSJ-9</strain>
    </source>
</reference>
<keyword evidence="9 14" id="KW-0805">Transcription regulation</keyword>
<evidence type="ECO:0000256" key="2">
    <source>
        <dbReference type="ARBA" id="ARBA00018672"/>
    </source>
</evidence>
<keyword evidence="4 14" id="KW-0678">Repressor</keyword>
<keyword evidence="6 14" id="KW-0106">Calcium</keyword>
<organism evidence="17 18">
    <name type="scientific">Roseburia lenta</name>
    <dbReference type="NCBI Taxonomy" id="2763061"/>
    <lineage>
        <taxon>Bacteria</taxon>
        <taxon>Bacillati</taxon>
        <taxon>Bacillota</taxon>
        <taxon>Clostridia</taxon>
        <taxon>Lachnospirales</taxon>
        <taxon>Lachnospiraceae</taxon>
        <taxon>Roseburia</taxon>
    </lineage>
</organism>
<evidence type="ECO:0000256" key="1">
    <source>
        <dbReference type="ARBA" id="ARBA00004496"/>
    </source>
</evidence>
<keyword evidence="5 15" id="KW-0597">Phosphoprotein</keyword>
<evidence type="ECO:0000256" key="10">
    <source>
        <dbReference type="ARBA" id="ARBA00023125"/>
    </source>
</evidence>
<dbReference type="Pfam" id="PF00072">
    <property type="entry name" value="Response_reg"/>
    <property type="match status" value="1"/>
</dbReference>
<dbReference type="InterPro" id="IPR014879">
    <property type="entry name" value="Spo0A_C"/>
</dbReference>
<dbReference type="InterPro" id="IPR050595">
    <property type="entry name" value="Bact_response_regulator"/>
</dbReference>
<dbReference type="PANTHER" id="PTHR44591">
    <property type="entry name" value="STRESS RESPONSE REGULATOR PROTEIN 1"/>
    <property type="match status" value="1"/>
</dbReference>
<dbReference type="InterPro" id="IPR012052">
    <property type="entry name" value="Spore_0_A"/>
</dbReference>
<dbReference type="SUPFAM" id="SSF46894">
    <property type="entry name" value="C-terminal effector domain of the bipartite response regulators"/>
    <property type="match status" value="1"/>
</dbReference>
<evidence type="ECO:0000259" key="16">
    <source>
        <dbReference type="PROSITE" id="PS50110"/>
    </source>
</evidence>
<feature type="domain" description="Response regulatory" evidence="16">
    <location>
        <begin position="5"/>
        <end position="122"/>
    </location>
</feature>
<dbReference type="InterPro" id="IPR036388">
    <property type="entry name" value="WH-like_DNA-bd_sf"/>
</dbReference>
<evidence type="ECO:0000313" key="17">
    <source>
        <dbReference type="EMBL" id="MBC5686703.1"/>
    </source>
</evidence>
<evidence type="ECO:0000256" key="15">
    <source>
        <dbReference type="PROSITE-ProRule" id="PRU00169"/>
    </source>
</evidence>
<dbReference type="Pfam" id="PF08769">
    <property type="entry name" value="Spo0A_C"/>
    <property type="match status" value="1"/>
</dbReference>
<evidence type="ECO:0000256" key="3">
    <source>
        <dbReference type="ARBA" id="ARBA00022490"/>
    </source>
</evidence>
<evidence type="ECO:0000256" key="5">
    <source>
        <dbReference type="ARBA" id="ARBA00022553"/>
    </source>
</evidence>
<keyword evidence="18" id="KW-1185">Reference proteome</keyword>
<evidence type="ECO:0000256" key="7">
    <source>
        <dbReference type="ARBA" id="ARBA00022969"/>
    </source>
</evidence>
<dbReference type="PIRSF" id="PIRSF002937">
    <property type="entry name" value="Res_reg_Spo0A"/>
    <property type="match status" value="1"/>
</dbReference>
<comment type="subcellular location">
    <subcellularLocation>
        <location evidence="1 14">Cytoplasm</location>
    </subcellularLocation>
</comment>
<dbReference type="InterPro" id="IPR016032">
    <property type="entry name" value="Sig_transdc_resp-reg_C-effctor"/>
</dbReference>
<keyword evidence="10 14" id="KW-0238">DNA-binding</keyword>
<protein>
    <recommendedName>
        <fullName evidence="2 14">Stage 0 sporulation protein A homolog</fullName>
    </recommendedName>
</protein>
<feature type="modified residue" description="4-aspartylphosphate" evidence="15">
    <location>
        <position position="56"/>
    </location>
</feature>
<evidence type="ECO:0000256" key="6">
    <source>
        <dbReference type="ARBA" id="ARBA00022837"/>
    </source>
</evidence>
<dbReference type="Gene3D" id="3.40.50.2300">
    <property type="match status" value="1"/>
</dbReference>
<keyword evidence="14" id="KW-0479">Metal-binding</keyword>
<dbReference type="Gene3D" id="1.10.10.10">
    <property type="entry name" value="Winged helix-like DNA-binding domain superfamily/Winged helix DNA-binding domain"/>
    <property type="match status" value="1"/>
</dbReference>
<dbReference type="RefSeq" id="WP_118281607.1">
    <property type="nucleotide sequence ID" value="NZ_JACOPG010000003.1"/>
</dbReference>
<keyword evidence="12 14" id="KW-0804">Transcription</keyword>
<proteinExistence type="predicted"/>
<dbReference type="SUPFAM" id="SSF52172">
    <property type="entry name" value="CheY-like"/>
    <property type="match status" value="1"/>
</dbReference>
<dbReference type="InterPro" id="IPR011006">
    <property type="entry name" value="CheY-like_superfamily"/>
</dbReference>
<gene>
    <name evidence="17" type="primary">spo0A</name>
    <name evidence="17" type="ORF">H8R94_08845</name>
</gene>
<keyword evidence="7 14" id="KW-0749">Sporulation</keyword>
<dbReference type="PANTHER" id="PTHR44591:SF3">
    <property type="entry name" value="RESPONSE REGULATORY DOMAIN-CONTAINING PROTEIN"/>
    <property type="match status" value="1"/>
</dbReference>
<comment type="cofactor">
    <cofactor evidence="14">
        <name>Ca(2+)</name>
        <dbReference type="ChEBI" id="CHEBI:29108"/>
    </cofactor>
    <text evidence="14">Binds 1 Ca(2+) ion per subunit.</text>
</comment>
<keyword evidence="11 14" id="KW-0010">Activator</keyword>
<comment type="function">
    <text evidence="13 14">May play the central regulatory role in sporulation. It may be an element of the effector pathway responsible for the activation of sporulation genes in response to nutritional stress. Spo0A may act in concert with spo0H (a sigma factor) to control the expression of some genes that are critical to the sporulation process.</text>
</comment>
<dbReference type="NCBIfam" id="TIGR02875">
    <property type="entry name" value="spore_0_A"/>
    <property type="match status" value="1"/>
</dbReference>
<evidence type="ECO:0000256" key="14">
    <source>
        <dbReference type="PIRNR" id="PIRNR002937"/>
    </source>
</evidence>
<name>A0ABR7GHG0_9FIRM</name>
<evidence type="ECO:0000256" key="9">
    <source>
        <dbReference type="ARBA" id="ARBA00023015"/>
    </source>
</evidence>
<accession>A0ABR7GHG0</accession>
<evidence type="ECO:0000313" key="18">
    <source>
        <dbReference type="Proteomes" id="UP000643810"/>
    </source>
</evidence>
<evidence type="ECO:0000256" key="12">
    <source>
        <dbReference type="ARBA" id="ARBA00023163"/>
    </source>
</evidence>